<dbReference type="EMBL" id="CAMKVN010008930">
    <property type="protein sequence ID" value="CAI2192980.1"/>
    <property type="molecule type" value="Genomic_DNA"/>
</dbReference>
<organism evidence="1 2">
    <name type="scientific">Funneliformis geosporum</name>
    <dbReference type="NCBI Taxonomy" id="1117311"/>
    <lineage>
        <taxon>Eukaryota</taxon>
        <taxon>Fungi</taxon>
        <taxon>Fungi incertae sedis</taxon>
        <taxon>Mucoromycota</taxon>
        <taxon>Glomeromycotina</taxon>
        <taxon>Glomeromycetes</taxon>
        <taxon>Glomerales</taxon>
        <taxon>Glomeraceae</taxon>
        <taxon>Funneliformis</taxon>
    </lineage>
</organism>
<keyword evidence="2" id="KW-1185">Reference proteome</keyword>
<dbReference type="InterPro" id="IPR009104">
    <property type="entry name" value="Anemon_actinoporin-like"/>
</dbReference>
<sequence>KIGDFSINVAITIKNLSPEIVYTEPEVFNRYNPRVGVIVYHFENRNESLAFMWNVPFNYAFYSNWWNIKVYKGCIRADQELHDNMYHELLHERDNNIAMLSNIQRNGWVTN</sequence>
<dbReference type="Pfam" id="PF06369">
    <property type="entry name" value="Anemone_cytotox"/>
    <property type="match status" value="1"/>
</dbReference>
<dbReference type="Gene3D" id="2.60.270.20">
    <property type="entry name" value="Cytolysin/lectin"/>
    <property type="match status" value="1"/>
</dbReference>
<dbReference type="OrthoDB" id="2304600at2759"/>
<protein>
    <submittedName>
        <fullName evidence="1">354_t:CDS:1</fullName>
    </submittedName>
</protein>
<dbReference type="AlphaFoldDB" id="A0A9W4T4X1"/>
<feature type="non-terminal residue" evidence="1">
    <location>
        <position position="111"/>
    </location>
</feature>
<proteinExistence type="predicted"/>
<dbReference type="GO" id="GO:0046931">
    <property type="term" value="P:pore complex assembly"/>
    <property type="evidence" value="ECO:0007669"/>
    <property type="project" value="InterPro"/>
</dbReference>
<dbReference type="PANTHER" id="PTHR40388:SF1">
    <property type="entry name" value="BRYOPORIN"/>
    <property type="match status" value="1"/>
</dbReference>
<dbReference type="InterPro" id="IPR050677">
    <property type="entry name" value="Actinoporin_PFT"/>
</dbReference>
<dbReference type="GO" id="GO:0015267">
    <property type="term" value="F:channel activity"/>
    <property type="evidence" value="ECO:0007669"/>
    <property type="project" value="InterPro"/>
</dbReference>
<dbReference type="GO" id="GO:0006812">
    <property type="term" value="P:monoatomic cation transport"/>
    <property type="evidence" value="ECO:0007669"/>
    <property type="project" value="InterPro"/>
</dbReference>
<evidence type="ECO:0000313" key="2">
    <source>
        <dbReference type="Proteomes" id="UP001153678"/>
    </source>
</evidence>
<comment type="caution">
    <text evidence="1">The sequence shown here is derived from an EMBL/GenBank/DDBJ whole genome shotgun (WGS) entry which is preliminary data.</text>
</comment>
<dbReference type="SUPFAM" id="SSF63724">
    <property type="entry name" value="Cytolysin/lectin"/>
    <property type="match status" value="1"/>
</dbReference>
<dbReference type="InterPro" id="IPR015926">
    <property type="entry name" value="Cytolysin/lectin"/>
</dbReference>
<reference evidence="1" key="1">
    <citation type="submission" date="2022-08" db="EMBL/GenBank/DDBJ databases">
        <authorList>
            <person name="Kallberg Y."/>
            <person name="Tangrot J."/>
            <person name="Rosling A."/>
        </authorList>
    </citation>
    <scope>NUCLEOTIDE SEQUENCE</scope>
    <source>
        <strain evidence="1">Wild A</strain>
    </source>
</reference>
<dbReference type="GO" id="GO:0046930">
    <property type="term" value="C:pore complex"/>
    <property type="evidence" value="ECO:0007669"/>
    <property type="project" value="InterPro"/>
</dbReference>
<name>A0A9W4T4X1_9GLOM</name>
<accession>A0A9W4T4X1</accession>
<dbReference type="GO" id="GO:0051715">
    <property type="term" value="P:cytolysis in another organism"/>
    <property type="evidence" value="ECO:0007669"/>
    <property type="project" value="InterPro"/>
</dbReference>
<dbReference type="Proteomes" id="UP001153678">
    <property type="component" value="Unassembled WGS sequence"/>
</dbReference>
<gene>
    <name evidence="1" type="ORF">FWILDA_LOCUS15848</name>
</gene>
<evidence type="ECO:0000313" key="1">
    <source>
        <dbReference type="EMBL" id="CAI2192980.1"/>
    </source>
</evidence>
<dbReference type="PANTHER" id="PTHR40388">
    <property type="entry name" value="BRYOPORIN"/>
    <property type="match status" value="1"/>
</dbReference>